<proteinExistence type="inferred from homology"/>
<name>A0A0E3JMX3_CLOSL</name>
<dbReference type="Pfam" id="PF05979">
    <property type="entry name" value="DUF896"/>
    <property type="match status" value="1"/>
</dbReference>
<dbReference type="STRING" id="1548.CSCA_1485"/>
<evidence type="ECO:0000256" key="1">
    <source>
        <dbReference type="ARBA" id="ARBA00022490"/>
    </source>
</evidence>
<dbReference type="Gene3D" id="1.10.287.540">
    <property type="entry name" value="Helix hairpin bin"/>
    <property type="match status" value="1"/>
</dbReference>
<dbReference type="RefSeq" id="WP_029160034.1">
    <property type="nucleotide sequence ID" value="NZ_CP009933.1"/>
</dbReference>
<dbReference type="AlphaFoldDB" id="A0A0E3JMX3"/>
<protein>
    <recommendedName>
        <fullName evidence="2">UPF0291 protein CSCA_1485</fullName>
    </recommendedName>
</protein>
<sequence>MKMDEVIEQINFLYKKSQNEGLTEEEKIKQKELRQVYIDSIKRNFRAQLDGIKRVPSNEKLN</sequence>
<dbReference type="SUPFAM" id="SSF158221">
    <property type="entry name" value="YnzC-like"/>
    <property type="match status" value="1"/>
</dbReference>
<gene>
    <name evidence="3" type="ORF">CSCA_1485</name>
</gene>
<comment type="similarity">
    <text evidence="2">Belongs to the UPF0291 family.</text>
</comment>
<dbReference type="PANTHER" id="PTHR37300:SF1">
    <property type="entry name" value="UPF0291 PROTEIN YNZC"/>
    <property type="match status" value="1"/>
</dbReference>
<dbReference type="EMBL" id="CP009933">
    <property type="protein sequence ID" value="AKA68610.1"/>
    <property type="molecule type" value="Genomic_DNA"/>
</dbReference>
<dbReference type="KEGG" id="csq:CSCA_1485"/>
<dbReference type="GO" id="GO:0005737">
    <property type="term" value="C:cytoplasm"/>
    <property type="evidence" value="ECO:0007669"/>
    <property type="project" value="UniProtKB-SubCell"/>
</dbReference>
<evidence type="ECO:0000256" key="2">
    <source>
        <dbReference type="HAMAP-Rule" id="MF_01103"/>
    </source>
</evidence>
<evidence type="ECO:0000313" key="3">
    <source>
        <dbReference type="EMBL" id="AKA68610.1"/>
    </source>
</evidence>
<dbReference type="Proteomes" id="UP000033115">
    <property type="component" value="Chromosome"/>
</dbReference>
<dbReference type="HOGENOM" id="CLU_173137_3_1_9"/>
<reference evidence="3 4" key="1">
    <citation type="journal article" date="2015" name="J. Biotechnol.">
        <title>Complete genome sequence of a malodorant-producing acetogen, Clostridium scatologenes ATCC 25775(T).</title>
        <authorList>
            <person name="Zhu Z."/>
            <person name="Guo T."/>
            <person name="Zheng H."/>
            <person name="Song T."/>
            <person name="Ouyang P."/>
            <person name="Xie J."/>
        </authorList>
    </citation>
    <scope>NUCLEOTIDE SEQUENCE [LARGE SCALE GENOMIC DNA]</scope>
    <source>
        <strain evidence="3 4">ATCC 25775</strain>
    </source>
</reference>
<keyword evidence="4" id="KW-1185">Reference proteome</keyword>
<dbReference type="InterPro" id="IPR009242">
    <property type="entry name" value="DUF896"/>
</dbReference>
<comment type="subcellular location">
    <subcellularLocation>
        <location evidence="2">Cytoplasm</location>
    </subcellularLocation>
</comment>
<accession>A0A0E3JMX3</accession>
<dbReference type="PANTHER" id="PTHR37300">
    <property type="entry name" value="UPF0291 PROTEIN CBO2609/CLC_2481"/>
    <property type="match status" value="1"/>
</dbReference>
<dbReference type="HAMAP" id="MF_01103">
    <property type="entry name" value="UPF0291"/>
    <property type="match status" value="1"/>
</dbReference>
<organism evidence="3 4">
    <name type="scientific">Clostridium scatologenes</name>
    <dbReference type="NCBI Taxonomy" id="1548"/>
    <lineage>
        <taxon>Bacteria</taxon>
        <taxon>Bacillati</taxon>
        <taxon>Bacillota</taxon>
        <taxon>Clostridia</taxon>
        <taxon>Eubacteriales</taxon>
        <taxon>Clostridiaceae</taxon>
        <taxon>Clostridium</taxon>
    </lineage>
</organism>
<keyword evidence="1 2" id="KW-0963">Cytoplasm</keyword>
<evidence type="ECO:0000313" key="4">
    <source>
        <dbReference type="Proteomes" id="UP000033115"/>
    </source>
</evidence>